<proteinExistence type="predicted"/>
<dbReference type="EMBL" id="BNJJ01000005">
    <property type="protein sequence ID" value="GHO84312.1"/>
    <property type="molecule type" value="Genomic_DNA"/>
</dbReference>
<evidence type="ECO:0000259" key="3">
    <source>
        <dbReference type="PROSITE" id="PS50975"/>
    </source>
</evidence>
<feature type="compositionally biased region" description="Polar residues" evidence="2">
    <location>
        <begin position="12"/>
        <end position="24"/>
    </location>
</feature>
<dbReference type="PROSITE" id="PS50975">
    <property type="entry name" value="ATP_GRASP"/>
    <property type="match status" value="1"/>
</dbReference>
<evidence type="ECO:0000313" key="5">
    <source>
        <dbReference type="Proteomes" id="UP000635565"/>
    </source>
</evidence>
<sequence length="438" mass="48252">MLRHSSDVDSIGATQSTLNEQSVNNGGGKPKIYDAVVLDAALRQSLVSIRSLGKRGLKVAALEAENQVPAFSSRWCQQGIVCPSSAGTAAYLNFLEQWLERSGARVAIASSDSTVALLRQHRERLEKHVKIALARDPAMGIAINKELTLDVARQLGLGIPRGATISSVDEVSAAVKEIGLPAVIKPVESWLWDEQQGGGARFASRLVTTADEARRAVEELTQLGGTILFQQFLTGRREAVSIMYANREVHASFAQWARRTEPQLGGTSVLRQSIAVPQDIGAQSERLIREIDLEGYSEVEFRRDQAGIPYLMEINPRLSASVEIAVRSGVDFPHLLYQWANGEKIDKVRSYRVGGWMRYLKGDIMTTIEALQKRGRPGITPPGQAVLGFTLSFFQPMNYDYVDWNDLTPAIKASTEFTFEWVGGAIAKRLSRIKRSSL</sequence>
<keyword evidence="1" id="KW-0067">ATP-binding</keyword>
<accession>A0ABQ3VDT6</accession>
<evidence type="ECO:0000313" key="4">
    <source>
        <dbReference type="EMBL" id="GHO84312.1"/>
    </source>
</evidence>
<organism evidence="4 5">
    <name type="scientific">Dictyobacter formicarum</name>
    <dbReference type="NCBI Taxonomy" id="2778368"/>
    <lineage>
        <taxon>Bacteria</taxon>
        <taxon>Bacillati</taxon>
        <taxon>Chloroflexota</taxon>
        <taxon>Ktedonobacteria</taxon>
        <taxon>Ktedonobacterales</taxon>
        <taxon>Dictyobacteraceae</taxon>
        <taxon>Dictyobacter</taxon>
    </lineage>
</organism>
<dbReference type="PROSITE" id="PS00867">
    <property type="entry name" value="CPSASE_2"/>
    <property type="match status" value="1"/>
</dbReference>
<reference evidence="4 5" key="1">
    <citation type="journal article" date="2021" name="Int. J. Syst. Evol. Microbiol.">
        <title>Reticulibacter mediterranei gen. nov., sp. nov., within the new family Reticulibacteraceae fam. nov., and Ktedonospora formicarum gen. nov., sp. nov., Ktedonobacter robiniae sp. nov., Dictyobacter formicarum sp. nov. and Dictyobacter arantiisoli sp. nov., belonging to the class Ktedonobacteria.</title>
        <authorList>
            <person name="Yabe S."/>
            <person name="Zheng Y."/>
            <person name="Wang C.M."/>
            <person name="Sakai Y."/>
            <person name="Abe K."/>
            <person name="Yokota A."/>
            <person name="Donadio S."/>
            <person name="Cavaletti L."/>
            <person name="Monciardini P."/>
        </authorList>
    </citation>
    <scope>NUCLEOTIDE SEQUENCE [LARGE SCALE GENOMIC DNA]</scope>
    <source>
        <strain evidence="4 5">SOSP1-9</strain>
    </source>
</reference>
<name>A0ABQ3VDT6_9CHLR</name>
<dbReference type="InterPro" id="IPR013815">
    <property type="entry name" value="ATP_grasp_subdomain_1"/>
</dbReference>
<dbReference type="Gene3D" id="3.30.470.20">
    <property type="entry name" value="ATP-grasp fold, B domain"/>
    <property type="match status" value="1"/>
</dbReference>
<gene>
    <name evidence="4" type="ORF">KSZ_23180</name>
</gene>
<keyword evidence="1" id="KW-0547">Nucleotide-binding</keyword>
<protein>
    <recommendedName>
        <fullName evidence="3">ATP-grasp domain-containing protein</fullName>
    </recommendedName>
</protein>
<dbReference type="InterPro" id="IPR005479">
    <property type="entry name" value="CPAse_ATP-bd"/>
</dbReference>
<evidence type="ECO:0000256" key="2">
    <source>
        <dbReference type="SAM" id="MobiDB-lite"/>
    </source>
</evidence>
<dbReference type="Gene3D" id="3.30.1490.20">
    <property type="entry name" value="ATP-grasp fold, A domain"/>
    <property type="match status" value="1"/>
</dbReference>
<dbReference type="Pfam" id="PF15632">
    <property type="entry name" value="ATPgrasp_Ter"/>
    <property type="match status" value="1"/>
</dbReference>
<keyword evidence="5" id="KW-1185">Reference proteome</keyword>
<feature type="domain" description="ATP-grasp" evidence="3">
    <location>
        <begin position="149"/>
        <end position="341"/>
    </location>
</feature>
<dbReference type="Gene3D" id="3.40.50.20">
    <property type="match status" value="1"/>
</dbReference>
<feature type="region of interest" description="Disordered" evidence="2">
    <location>
        <begin position="1"/>
        <end position="25"/>
    </location>
</feature>
<comment type="caution">
    <text evidence="4">The sequence shown here is derived from an EMBL/GenBank/DDBJ whole genome shotgun (WGS) entry which is preliminary data.</text>
</comment>
<dbReference type="RefSeq" id="WP_201361935.1">
    <property type="nucleotide sequence ID" value="NZ_BNJJ01000005.1"/>
</dbReference>
<evidence type="ECO:0000256" key="1">
    <source>
        <dbReference type="PROSITE-ProRule" id="PRU00409"/>
    </source>
</evidence>
<dbReference type="Proteomes" id="UP000635565">
    <property type="component" value="Unassembled WGS sequence"/>
</dbReference>
<dbReference type="SUPFAM" id="SSF56059">
    <property type="entry name" value="Glutathione synthetase ATP-binding domain-like"/>
    <property type="match status" value="1"/>
</dbReference>
<dbReference type="InterPro" id="IPR011761">
    <property type="entry name" value="ATP-grasp"/>
</dbReference>